<dbReference type="Proteomes" id="UP000225277">
    <property type="component" value="Unassembled WGS sequence"/>
</dbReference>
<dbReference type="AlphaFoldDB" id="A0A2D3UZE2"/>
<dbReference type="OrthoDB" id="3636858at2759"/>
<name>A0A2D3UZE2_9PEZI</name>
<proteinExistence type="predicted"/>
<dbReference type="RefSeq" id="XP_023624648.1">
    <property type="nucleotide sequence ID" value="XM_023768880.1"/>
</dbReference>
<reference evidence="1 2" key="1">
    <citation type="submission" date="2016-03" db="EMBL/GenBank/DDBJ databases">
        <authorList>
            <person name="Ploux O."/>
        </authorList>
    </citation>
    <scope>NUCLEOTIDE SEQUENCE [LARGE SCALE GENOMIC DNA]</scope>
    <source>
        <strain evidence="1 2">URUG2</strain>
    </source>
</reference>
<dbReference type="PANTHER" id="PTHR42085">
    <property type="entry name" value="F-BOX DOMAIN-CONTAINING PROTEIN"/>
    <property type="match status" value="1"/>
</dbReference>
<keyword evidence="2" id="KW-1185">Reference proteome</keyword>
<gene>
    <name evidence="1" type="ORF">RCC_03594</name>
</gene>
<dbReference type="EMBL" id="FJUY01000004">
    <property type="protein sequence ID" value="CZT17757.1"/>
    <property type="molecule type" value="Genomic_DNA"/>
</dbReference>
<protein>
    <submittedName>
        <fullName evidence="1">Uncharacterized protein</fullName>
    </submittedName>
</protein>
<dbReference type="GeneID" id="35598795"/>
<organism evidence="1 2">
    <name type="scientific">Ramularia collo-cygni</name>
    <dbReference type="NCBI Taxonomy" id="112498"/>
    <lineage>
        <taxon>Eukaryota</taxon>
        <taxon>Fungi</taxon>
        <taxon>Dikarya</taxon>
        <taxon>Ascomycota</taxon>
        <taxon>Pezizomycotina</taxon>
        <taxon>Dothideomycetes</taxon>
        <taxon>Dothideomycetidae</taxon>
        <taxon>Mycosphaerellales</taxon>
        <taxon>Mycosphaerellaceae</taxon>
        <taxon>Ramularia</taxon>
    </lineage>
</organism>
<dbReference type="InterPro" id="IPR038883">
    <property type="entry name" value="AN11006-like"/>
</dbReference>
<evidence type="ECO:0000313" key="2">
    <source>
        <dbReference type="Proteomes" id="UP000225277"/>
    </source>
</evidence>
<dbReference type="PANTHER" id="PTHR42085:SF2">
    <property type="entry name" value="F-BOX DOMAIN-CONTAINING PROTEIN"/>
    <property type="match status" value="1"/>
</dbReference>
<sequence length="335" mass="38147">MHANLARSCPKGLTLLFYYIKLLEADDRSPSVFRFMDLPAEMRNLVYEHLLIIPYDEDPSQFGGHCHPAILSTCREIHDEATDLLYTENEIKMFVHADWRRDHDGDDQTKKLFKTVHVQNHGEHNKESTPFEMIPDGIAAWPDYLRRVRKLSIEINLIQGLAVARDHGSWEFVQNCLSTLVAFLMDEHCLKYLDIHINYSAWSNRGATSALRQLERLKIDGHVAINGVGSFAQLITMTMRTPELKYPNIIKETNFAFNKADVLVDMLKGQYQSIDGEGASVVRGLIAGTISSIRKQRKIVMRSLRAEPEPGYGHDSDKVASECLAELQKILTLHT</sequence>
<evidence type="ECO:0000313" key="1">
    <source>
        <dbReference type="EMBL" id="CZT17757.1"/>
    </source>
</evidence>
<accession>A0A2D3UZE2</accession>